<dbReference type="GO" id="GO:0022857">
    <property type="term" value="F:transmembrane transporter activity"/>
    <property type="evidence" value="ECO:0007669"/>
    <property type="project" value="InterPro"/>
</dbReference>
<feature type="transmembrane region" description="Helical" evidence="5">
    <location>
        <begin position="269"/>
        <end position="287"/>
    </location>
</feature>
<name>A0A0N0XK25_9NEIS</name>
<dbReference type="InterPro" id="IPR011701">
    <property type="entry name" value="MFS"/>
</dbReference>
<dbReference type="STRING" id="857265.WG78_05945"/>
<evidence type="ECO:0000256" key="2">
    <source>
        <dbReference type="ARBA" id="ARBA00022692"/>
    </source>
</evidence>
<evidence type="ECO:0000256" key="3">
    <source>
        <dbReference type="ARBA" id="ARBA00022989"/>
    </source>
</evidence>
<dbReference type="Proteomes" id="UP000037939">
    <property type="component" value="Unassembled WGS sequence"/>
</dbReference>
<organism evidence="6 7">
    <name type="scientific">Amantichitinum ursilacus</name>
    <dbReference type="NCBI Taxonomy" id="857265"/>
    <lineage>
        <taxon>Bacteria</taxon>
        <taxon>Pseudomonadati</taxon>
        <taxon>Pseudomonadota</taxon>
        <taxon>Betaproteobacteria</taxon>
        <taxon>Neisseriales</taxon>
        <taxon>Chitinibacteraceae</taxon>
        <taxon>Amantichitinum</taxon>
    </lineage>
</organism>
<gene>
    <name evidence="6" type="primary">ybjJ_2</name>
    <name evidence="6" type="ORF">WG78_05945</name>
</gene>
<keyword evidence="4 5" id="KW-0472">Membrane</keyword>
<proteinExistence type="predicted"/>
<dbReference type="GO" id="GO:0016020">
    <property type="term" value="C:membrane"/>
    <property type="evidence" value="ECO:0007669"/>
    <property type="project" value="UniProtKB-SubCell"/>
</dbReference>
<dbReference type="PATRIC" id="fig|857265.3.peg.1217"/>
<feature type="transmembrane region" description="Helical" evidence="5">
    <location>
        <begin position="195"/>
        <end position="216"/>
    </location>
</feature>
<accession>A0A0N0XK25</accession>
<feature type="transmembrane region" description="Helical" evidence="5">
    <location>
        <begin position="163"/>
        <end position="183"/>
    </location>
</feature>
<feature type="transmembrane region" description="Helical" evidence="5">
    <location>
        <begin position="324"/>
        <end position="345"/>
    </location>
</feature>
<reference evidence="6 7" key="1">
    <citation type="submission" date="2015-07" db="EMBL/GenBank/DDBJ databases">
        <title>Draft genome sequence of the Amantichitinum ursilacus IGB-41, a new chitin-degrading bacterium.</title>
        <authorList>
            <person name="Kirstahler P."/>
            <person name="Guenther M."/>
            <person name="Grumaz C."/>
            <person name="Rupp S."/>
            <person name="Zibek S."/>
            <person name="Sohn K."/>
        </authorList>
    </citation>
    <scope>NUCLEOTIDE SEQUENCE [LARGE SCALE GENOMIC DNA]</scope>
    <source>
        <strain evidence="6 7">IGB-41</strain>
    </source>
</reference>
<dbReference type="PANTHER" id="PTHR23514:SF13">
    <property type="entry name" value="INNER MEMBRANE PROTEIN YBJJ"/>
    <property type="match status" value="1"/>
</dbReference>
<dbReference type="SUPFAM" id="SSF103473">
    <property type="entry name" value="MFS general substrate transporter"/>
    <property type="match status" value="1"/>
</dbReference>
<dbReference type="PANTHER" id="PTHR23514">
    <property type="entry name" value="BYPASS OF STOP CODON PROTEIN 6"/>
    <property type="match status" value="1"/>
</dbReference>
<keyword evidence="2 5" id="KW-0812">Transmembrane</keyword>
<evidence type="ECO:0000256" key="1">
    <source>
        <dbReference type="ARBA" id="ARBA00004141"/>
    </source>
</evidence>
<evidence type="ECO:0000256" key="4">
    <source>
        <dbReference type="ARBA" id="ARBA00023136"/>
    </source>
</evidence>
<dbReference type="Gene3D" id="1.20.1250.20">
    <property type="entry name" value="MFS general substrate transporter like domains"/>
    <property type="match status" value="2"/>
</dbReference>
<feature type="transmembrane region" description="Helical" evidence="5">
    <location>
        <begin position="293"/>
        <end position="312"/>
    </location>
</feature>
<feature type="transmembrane region" description="Helical" evidence="5">
    <location>
        <begin position="99"/>
        <end position="117"/>
    </location>
</feature>
<feature type="transmembrane region" description="Helical" evidence="5">
    <location>
        <begin position="236"/>
        <end position="257"/>
    </location>
</feature>
<feature type="transmembrane region" description="Helical" evidence="5">
    <location>
        <begin position="45"/>
        <end position="68"/>
    </location>
</feature>
<evidence type="ECO:0000313" key="7">
    <source>
        <dbReference type="Proteomes" id="UP000037939"/>
    </source>
</evidence>
<dbReference type="EMBL" id="LAQT01000003">
    <property type="protein sequence ID" value="KPC54168.1"/>
    <property type="molecule type" value="Genomic_DNA"/>
</dbReference>
<dbReference type="Pfam" id="PF07690">
    <property type="entry name" value="MFS_1"/>
    <property type="match status" value="1"/>
</dbReference>
<dbReference type="InterPro" id="IPR036259">
    <property type="entry name" value="MFS_trans_sf"/>
</dbReference>
<protein>
    <submittedName>
        <fullName evidence="6">Inner membrane protein YbjJ</fullName>
    </submittedName>
</protein>
<keyword evidence="3 5" id="KW-1133">Transmembrane helix</keyword>
<dbReference type="InterPro" id="IPR051788">
    <property type="entry name" value="MFS_Transporter"/>
</dbReference>
<feature type="transmembrane region" description="Helical" evidence="5">
    <location>
        <begin position="12"/>
        <end position="33"/>
    </location>
</feature>
<comment type="caution">
    <text evidence="6">The sequence shown here is derived from an EMBL/GenBank/DDBJ whole genome shotgun (WGS) entry which is preliminary data.</text>
</comment>
<dbReference type="OrthoDB" id="9810941at2"/>
<dbReference type="RefSeq" id="WP_053936862.1">
    <property type="nucleotide sequence ID" value="NZ_LAQT01000003.1"/>
</dbReference>
<feature type="transmembrane region" description="Helical" evidence="5">
    <location>
        <begin position="138"/>
        <end position="157"/>
    </location>
</feature>
<evidence type="ECO:0000256" key="5">
    <source>
        <dbReference type="SAM" id="Phobius"/>
    </source>
</evidence>
<feature type="transmembrane region" description="Helical" evidence="5">
    <location>
        <begin position="357"/>
        <end position="376"/>
    </location>
</feature>
<dbReference type="AlphaFoldDB" id="A0A0N0XK25"/>
<keyword evidence="7" id="KW-1185">Reference proteome</keyword>
<evidence type="ECO:0000313" key="6">
    <source>
        <dbReference type="EMBL" id="KPC54168.1"/>
    </source>
</evidence>
<dbReference type="CDD" id="cd17393">
    <property type="entry name" value="MFS_MosC_like"/>
    <property type="match status" value="1"/>
</dbReference>
<feature type="transmembrane region" description="Helical" evidence="5">
    <location>
        <begin position="75"/>
        <end position="93"/>
    </location>
</feature>
<comment type="subcellular location">
    <subcellularLocation>
        <location evidence="1">Membrane</location>
        <topology evidence="1">Multi-pass membrane protein</topology>
    </subcellularLocation>
</comment>
<sequence>MFSADSPATRLATRIAFLVAGFGVSCWAPLVPFAKQRLAINDGQLGLLLLCIGIGSLCSMTFTGVISARYGSRRPIMLAGLAMAIILPFLALAPSSLTLGAALFCFGGALGSLDVAMNVHAVEVERAAQQPLMSGFHALFSVGGFSGSTAMTFLLSTQITPQTGTLLCAAVMVLAMLYAWPRLLKQSAPDSEGPLFALPHGIVLLLAVLCAVTFLAEGALLDWGALLVTGKGLVAAAQGGLAYMLFSIAMTAGRLSGDWVTARIGDRPTLFWGGVVAVAGFVAVLTVPVGLLALAGFVLIGLGASNVVPVLFRQAGRQKVMPPGLAVTALTTTGYAGVLLGPAAIGFVSKQVGLSNAFWMLVVLMALVPLTAGIVTRHSGQE</sequence>